<evidence type="ECO:0000256" key="2">
    <source>
        <dbReference type="ARBA" id="ARBA00008122"/>
    </source>
</evidence>
<dbReference type="PANTHER" id="PTHR31602">
    <property type="entry name" value="GROWTH-REGULATING FACTOR 5"/>
    <property type="match status" value="1"/>
</dbReference>
<accession>A0A5J4ZS04</accession>
<dbReference type="GO" id="GO:0005634">
    <property type="term" value="C:nucleus"/>
    <property type="evidence" value="ECO:0007669"/>
    <property type="project" value="UniProtKB-SubCell"/>
</dbReference>
<feature type="domain" description="WRC" evidence="8">
    <location>
        <begin position="423"/>
        <end position="467"/>
    </location>
</feature>
<dbReference type="Pfam" id="PF08880">
    <property type="entry name" value="QLQ"/>
    <property type="match status" value="1"/>
</dbReference>
<keyword evidence="3 5" id="KW-0539">Nucleus</keyword>
<dbReference type="OrthoDB" id="1103109at2759"/>
<dbReference type="InterPro" id="IPR031137">
    <property type="entry name" value="GRF"/>
</dbReference>
<keyword evidence="5" id="KW-0804">Transcription</keyword>
<evidence type="ECO:0000259" key="7">
    <source>
        <dbReference type="PROSITE" id="PS51666"/>
    </source>
</evidence>
<feature type="compositionally biased region" description="Polar residues" evidence="6">
    <location>
        <begin position="502"/>
        <end position="513"/>
    </location>
</feature>
<evidence type="ECO:0000256" key="6">
    <source>
        <dbReference type="SAM" id="MobiDB-lite"/>
    </source>
</evidence>
<feature type="domain" description="WRC" evidence="8">
    <location>
        <begin position="193"/>
        <end position="237"/>
    </location>
</feature>
<reference evidence="9 10" key="1">
    <citation type="submission" date="2019-09" db="EMBL/GenBank/DDBJ databases">
        <title>A chromosome-level genome assembly of the Chinese tupelo Nyssa sinensis.</title>
        <authorList>
            <person name="Yang X."/>
            <person name="Kang M."/>
            <person name="Yang Y."/>
            <person name="Xiong H."/>
            <person name="Wang M."/>
            <person name="Zhang Z."/>
            <person name="Wang Z."/>
            <person name="Wu H."/>
            <person name="Ma T."/>
            <person name="Liu J."/>
            <person name="Xi Z."/>
        </authorList>
    </citation>
    <scope>NUCLEOTIDE SEQUENCE [LARGE SCALE GENOMIC DNA]</scope>
    <source>
        <strain evidence="9">J267</strain>
        <tissue evidence="9">Leaf</tissue>
    </source>
</reference>
<keyword evidence="5" id="KW-0805">Transcription regulation</keyword>
<keyword evidence="10" id="KW-1185">Reference proteome</keyword>
<protein>
    <recommendedName>
        <fullName evidence="5">Growth-regulating factor</fullName>
    </recommendedName>
</protein>
<evidence type="ECO:0000259" key="8">
    <source>
        <dbReference type="PROSITE" id="PS51667"/>
    </source>
</evidence>
<feature type="region of interest" description="Disordered" evidence="6">
    <location>
        <begin position="224"/>
        <end position="263"/>
    </location>
</feature>
<dbReference type="Pfam" id="PF08879">
    <property type="entry name" value="WRC"/>
    <property type="match status" value="2"/>
</dbReference>
<comment type="domain">
    <text evidence="5">The QLQ domain and WRC domain may be involved in protein-protein interaction and DNA-binding, respectively.</text>
</comment>
<proteinExistence type="inferred from homology"/>
<dbReference type="PROSITE" id="PS51667">
    <property type="entry name" value="WRC"/>
    <property type="match status" value="2"/>
</dbReference>
<keyword evidence="5" id="KW-0010">Activator</keyword>
<evidence type="ECO:0000256" key="5">
    <source>
        <dbReference type="RuleBase" id="RU367127"/>
    </source>
</evidence>
<dbReference type="InterPro" id="IPR014977">
    <property type="entry name" value="WRC_dom"/>
</dbReference>
<comment type="similarity">
    <text evidence="2 5">Belongs to the GRF family.</text>
</comment>
<feature type="compositionally biased region" description="Polar residues" evidence="6">
    <location>
        <begin position="532"/>
        <end position="544"/>
    </location>
</feature>
<sequence>MVLWRGVVFISGRFAFKVVVFKRNSPHFLQTLSPIRNILAPLSFICFSRSIHIKMEPQTLGSVSLADSGKGGVGPKKNWDKAWPMMSERKGPVREGSPSIKLGLGIGAGSEGPSHVIKQGKPVFTPVQLHEFHLQALILKYMVAGLPVPLQLVLPIWKSVASSLGSVNGGIYNQYPTFVGFNPQGFDYRTMMDPEPGRCRRTDGKKWRCSWNVVPDQKYCERHMHRGRQRSRKHVEAFKPDASTTVNSSNKNTTINSNNTDSTNANLSISIPVNLQLATPSINTSNNDSITNTAISSHNGSNYNVDVNEGLTATPTIITTPTSNSESKNKVGVKNETAVATTTTIIRAGTGNDDNSRNNKNYVDIKDVFCNHINDNNNVHSSSNYGNNGNIGSTMTGFRFSPKSVLQVIGCSSPCLDYRSIIDPELHRCRRTDGKKWRCSSDVIPDQKYCGKHMHRGAKKLVIASQQVTVAAAAPSTSSTHLAPLAIPIKVDDSINLNTNLSISIPASPQPMTNDEKNSTSSSSDATTISDEVSSISHQLALSP</sequence>
<feature type="compositionally biased region" description="Low complexity" evidence="6">
    <location>
        <begin position="519"/>
        <end position="531"/>
    </location>
</feature>
<feature type="compositionally biased region" description="Basic residues" evidence="6">
    <location>
        <begin position="224"/>
        <end position="233"/>
    </location>
</feature>
<organism evidence="9 10">
    <name type="scientific">Nyssa sinensis</name>
    <dbReference type="NCBI Taxonomy" id="561372"/>
    <lineage>
        <taxon>Eukaryota</taxon>
        <taxon>Viridiplantae</taxon>
        <taxon>Streptophyta</taxon>
        <taxon>Embryophyta</taxon>
        <taxon>Tracheophyta</taxon>
        <taxon>Spermatophyta</taxon>
        <taxon>Magnoliopsida</taxon>
        <taxon>eudicotyledons</taxon>
        <taxon>Gunneridae</taxon>
        <taxon>Pentapetalae</taxon>
        <taxon>asterids</taxon>
        <taxon>Cornales</taxon>
        <taxon>Nyssaceae</taxon>
        <taxon>Nyssa</taxon>
    </lineage>
</organism>
<dbReference type="AlphaFoldDB" id="A0A5J4ZS04"/>
<dbReference type="EMBL" id="CM018049">
    <property type="protein sequence ID" value="KAA8520536.1"/>
    <property type="molecule type" value="Genomic_DNA"/>
</dbReference>
<feature type="region of interest" description="Disordered" evidence="6">
    <location>
        <begin position="502"/>
        <end position="544"/>
    </location>
</feature>
<comment type="function">
    <text evidence="5">Transcription activator.</text>
</comment>
<dbReference type="InterPro" id="IPR014978">
    <property type="entry name" value="Gln-Leu-Gln_QLQ"/>
</dbReference>
<feature type="domain" description="QLQ" evidence="7">
    <location>
        <begin position="123"/>
        <end position="158"/>
    </location>
</feature>
<dbReference type="GO" id="GO:0006351">
    <property type="term" value="P:DNA-templated transcription"/>
    <property type="evidence" value="ECO:0007669"/>
    <property type="project" value="UniProtKB-UniRule"/>
</dbReference>
<dbReference type="GO" id="GO:0006355">
    <property type="term" value="P:regulation of DNA-templated transcription"/>
    <property type="evidence" value="ECO:0007669"/>
    <property type="project" value="InterPro"/>
</dbReference>
<gene>
    <name evidence="9" type="ORF">F0562_014792</name>
</gene>
<dbReference type="SMART" id="SM00951">
    <property type="entry name" value="QLQ"/>
    <property type="match status" value="1"/>
</dbReference>
<dbReference type="GO" id="GO:0099402">
    <property type="term" value="P:plant organ development"/>
    <property type="evidence" value="ECO:0007669"/>
    <property type="project" value="UniProtKB-ARBA"/>
</dbReference>
<evidence type="ECO:0000256" key="3">
    <source>
        <dbReference type="ARBA" id="ARBA00023242"/>
    </source>
</evidence>
<feature type="compositionally biased region" description="Low complexity" evidence="6">
    <location>
        <begin position="243"/>
        <end position="263"/>
    </location>
</feature>
<dbReference type="Proteomes" id="UP000325577">
    <property type="component" value="Linkage Group LG6"/>
</dbReference>
<dbReference type="PANTHER" id="PTHR31602:SF103">
    <property type="entry name" value="GROWTH-REGULATING FACTOR"/>
    <property type="match status" value="1"/>
</dbReference>
<comment type="caution">
    <text evidence="4">Lacks conserved residue(s) required for the propagation of feature annotation.</text>
</comment>
<evidence type="ECO:0000256" key="4">
    <source>
        <dbReference type="PROSITE-ProRule" id="PRU01002"/>
    </source>
</evidence>
<comment type="subcellular location">
    <subcellularLocation>
        <location evidence="1 5">Nucleus</location>
    </subcellularLocation>
</comment>
<evidence type="ECO:0000256" key="1">
    <source>
        <dbReference type="ARBA" id="ARBA00004123"/>
    </source>
</evidence>
<name>A0A5J4ZS04_9ASTE</name>
<evidence type="ECO:0000313" key="10">
    <source>
        <dbReference type="Proteomes" id="UP000325577"/>
    </source>
</evidence>
<evidence type="ECO:0000313" key="9">
    <source>
        <dbReference type="EMBL" id="KAA8520536.1"/>
    </source>
</evidence>
<dbReference type="PROSITE" id="PS51666">
    <property type="entry name" value="QLQ"/>
    <property type="match status" value="1"/>
</dbReference>
<dbReference type="GO" id="GO:0005524">
    <property type="term" value="F:ATP binding"/>
    <property type="evidence" value="ECO:0007669"/>
    <property type="project" value="UniProtKB-UniRule"/>
</dbReference>